<evidence type="ECO:0000313" key="7">
    <source>
        <dbReference type="EMBL" id="MBC8431367.1"/>
    </source>
</evidence>
<keyword evidence="5" id="KW-0418">Kinase</keyword>
<dbReference type="Gene3D" id="3.30.565.10">
    <property type="entry name" value="Histidine kinase-like ATPase, C-terminal domain"/>
    <property type="match status" value="1"/>
</dbReference>
<dbReference type="InterPro" id="IPR029016">
    <property type="entry name" value="GAF-like_dom_sf"/>
</dbReference>
<dbReference type="FunFam" id="3.30.565.10:FF:000006">
    <property type="entry name" value="Sensor histidine kinase WalK"/>
    <property type="match status" value="1"/>
</dbReference>
<name>A0A8J6P1B5_9BACT</name>
<dbReference type="InterPro" id="IPR005467">
    <property type="entry name" value="His_kinase_dom"/>
</dbReference>
<proteinExistence type="predicted"/>
<feature type="domain" description="Histidine kinase" evidence="6">
    <location>
        <begin position="177"/>
        <end position="394"/>
    </location>
</feature>
<accession>A0A8J6P1B5</accession>
<dbReference type="InterPro" id="IPR036097">
    <property type="entry name" value="HisK_dim/P_sf"/>
</dbReference>
<dbReference type="AlphaFoldDB" id="A0A8J6P1B5"/>
<dbReference type="InterPro" id="IPR003594">
    <property type="entry name" value="HATPase_dom"/>
</dbReference>
<dbReference type="EMBL" id="JACNIG010000140">
    <property type="protein sequence ID" value="MBC8431367.1"/>
    <property type="molecule type" value="Genomic_DNA"/>
</dbReference>
<keyword evidence="4" id="KW-0808">Transferase</keyword>
<dbReference type="PROSITE" id="PS50109">
    <property type="entry name" value="HIS_KIN"/>
    <property type="match status" value="1"/>
</dbReference>
<dbReference type="PRINTS" id="PR00344">
    <property type="entry name" value="BCTRLSENSOR"/>
</dbReference>
<dbReference type="InterPro" id="IPR003661">
    <property type="entry name" value="HisK_dim/P_dom"/>
</dbReference>
<dbReference type="CDD" id="cd00075">
    <property type="entry name" value="HATPase"/>
    <property type="match status" value="1"/>
</dbReference>
<dbReference type="InterPro" id="IPR036890">
    <property type="entry name" value="HATPase_C_sf"/>
</dbReference>
<comment type="catalytic activity">
    <reaction evidence="1">
        <text>ATP + protein L-histidine = ADP + protein N-phospho-L-histidine.</text>
        <dbReference type="EC" id="2.7.13.3"/>
    </reaction>
</comment>
<reference evidence="7 8" key="1">
    <citation type="submission" date="2020-08" db="EMBL/GenBank/DDBJ databases">
        <title>Bridging the membrane lipid divide: bacteria of the FCB group superphylum have the potential to synthesize archaeal ether lipids.</title>
        <authorList>
            <person name="Villanueva L."/>
            <person name="Von Meijenfeldt F.A.B."/>
            <person name="Westbye A.B."/>
            <person name="Yadav S."/>
            <person name="Hopmans E.C."/>
            <person name="Dutilh B.E."/>
            <person name="Sinninghe Damste J.S."/>
        </authorList>
    </citation>
    <scope>NUCLEOTIDE SEQUENCE [LARGE SCALE GENOMIC DNA]</scope>
    <source>
        <strain evidence="7">NIOZ-UU17</strain>
    </source>
</reference>
<evidence type="ECO:0000256" key="3">
    <source>
        <dbReference type="ARBA" id="ARBA00022553"/>
    </source>
</evidence>
<dbReference type="CDD" id="cd00082">
    <property type="entry name" value="HisKA"/>
    <property type="match status" value="1"/>
</dbReference>
<dbReference type="SMART" id="SM00065">
    <property type="entry name" value="GAF"/>
    <property type="match status" value="1"/>
</dbReference>
<dbReference type="InterPro" id="IPR003018">
    <property type="entry name" value="GAF"/>
</dbReference>
<evidence type="ECO:0000256" key="2">
    <source>
        <dbReference type="ARBA" id="ARBA00012438"/>
    </source>
</evidence>
<gene>
    <name evidence="7" type="ORF">H8D96_05560</name>
</gene>
<evidence type="ECO:0000259" key="6">
    <source>
        <dbReference type="PROSITE" id="PS50109"/>
    </source>
</evidence>
<dbReference type="Gene3D" id="1.10.287.130">
    <property type="match status" value="1"/>
</dbReference>
<dbReference type="Pfam" id="PF02518">
    <property type="entry name" value="HATPase_c"/>
    <property type="match status" value="1"/>
</dbReference>
<dbReference type="Pfam" id="PF13185">
    <property type="entry name" value="GAF_2"/>
    <property type="match status" value="1"/>
</dbReference>
<dbReference type="InterPro" id="IPR004358">
    <property type="entry name" value="Sig_transdc_His_kin-like_C"/>
</dbReference>
<dbReference type="SMART" id="SM00387">
    <property type="entry name" value="HATPase_c"/>
    <property type="match status" value="1"/>
</dbReference>
<feature type="non-terminal residue" evidence="7">
    <location>
        <position position="1"/>
    </location>
</feature>
<dbReference type="GO" id="GO:0000155">
    <property type="term" value="F:phosphorelay sensor kinase activity"/>
    <property type="evidence" value="ECO:0007669"/>
    <property type="project" value="InterPro"/>
</dbReference>
<dbReference type="Proteomes" id="UP000605201">
    <property type="component" value="Unassembled WGS sequence"/>
</dbReference>
<comment type="caution">
    <text evidence="7">The sequence shown here is derived from an EMBL/GenBank/DDBJ whole genome shotgun (WGS) entry which is preliminary data.</text>
</comment>
<dbReference type="Gene3D" id="3.30.450.40">
    <property type="match status" value="1"/>
</dbReference>
<evidence type="ECO:0000256" key="5">
    <source>
        <dbReference type="ARBA" id="ARBA00022777"/>
    </source>
</evidence>
<protein>
    <recommendedName>
        <fullName evidence="2">histidine kinase</fullName>
        <ecNumber evidence="2">2.7.13.3</ecNumber>
    </recommendedName>
</protein>
<dbReference type="SUPFAM" id="SSF55781">
    <property type="entry name" value="GAF domain-like"/>
    <property type="match status" value="1"/>
</dbReference>
<evidence type="ECO:0000256" key="4">
    <source>
        <dbReference type="ARBA" id="ARBA00022679"/>
    </source>
</evidence>
<dbReference type="SUPFAM" id="SSF47384">
    <property type="entry name" value="Homodimeric domain of signal transducing histidine kinase"/>
    <property type="match status" value="1"/>
</dbReference>
<dbReference type="PANTHER" id="PTHR43547:SF2">
    <property type="entry name" value="HYBRID SIGNAL TRANSDUCTION HISTIDINE KINASE C"/>
    <property type="match status" value="1"/>
</dbReference>
<sequence length="396" mass="44706">LLTVIMNILSNVCQINRAAIMLVNEEEGCLEYLHGLDLKNEVPEEMKNYRVPLERVSNILARVVVTGLPEYVPEVESSSLRKENIMLAYGKPASIYVVPLVIRSKVIGVIATDAVDEKGVPKETRETLEVFAPQIAIAIENARLYSRLQEQMQELKRSNALLSRTEKFSFLGNLAARLAHEIKNPLTAIGTFFQMFPSRYNDEEFRNDFYKIAMEETKRVNNLITELLDLVNTREAHFELSNLHDLIGKMILLVSPQTNAKEIIVELKFDPNIELVWMDAEKMKQVILNLLSNAVEITPEGGRIELATRKDNEKGKPAMIRIEIQDNGSGIPQDIIDKIFDPYFTTKHKSIMHSGTGLGLFIAHQHMQDHGGTIDVRSKVKEGTTFTLTLPVSHTA</sequence>
<evidence type="ECO:0000256" key="1">
    <source>
        <dbReference type="ARBA" id="ARBA00000085"/>
    </source>
</evidence>
<dbReference type="EC" id="2.7.13.3" evidence="2"/>
<dbReference type="PANTHER" id="PTHR43547">
    <property type="entry name" value="TWO-COMPONENT HISTIDINE KINASE"/>
    <property type="match status" value="1"/>
</dbReference>
<evidence type="ECO:0000313" key="8">
    <source>
        <dbReference type="Proteomes" id="UP000605201"/>
    </source>
</evidence>
<dbReference type="SUPFAM" id="SSF55874">
    <property type="entry name" value="ATPase domain of HSP90 chaperone/DNA topoisomerase II/histidine kinase"/>
    <property type="match status" value="1"/>
</dbReference>
<dbReference type="SMART" id="SM00388">
    <property type="entry name" value="HisKA"/>
    <property type="match status" value="1"/>
</dbReference>
<keyword evidence="3" id="KW-0597">Phosphoprotein</keyword>
<organism evidence="7 8">
    <name type="scientific">Candidatus Desulfatibia vada</name>
    <dbReference type="NCBI Taxonomy" id="2841696"/>
    <lineage>
        <taxon>Bacteria</taxon>
        <taxon>Pseudomonadati</taxon>
        <taxon>Thermodesulfobacteriota</taxon>
        <taxon>Desulfobacteria</taxon>
        <taxon>Desulfobacterales</taxon>
        <taxon>Desulfobacterales incertae sedis</taxon>
        <taxon>Candidatus Desulfatibia</taxon>
    </lineage>
</organism>
<dbReference type="Pfam" id="PF00512">
    <property type="entry name" value="HisKA"/>
    <property type="match status" value="1"/>
</dbReference>